<dbReference type="SUPFAM" id="SSF55424">
    <property type="entry name" value="FAD/NAD-linked reductases, dimerisation (C-terminal) domain"/>
    <property type="match status" value="1"/>
</dbReference>
<evidence type="ECO:0000313" key="7">
    <source>
        <dbReference type="EMBL" id="MCX5569505.1"/>
    </source>
</evidence>
<dbReference type="Pfam" id="PF07992">
    <property type="entry name" value="Pyr_redox_2"/>
    <property type="match status" value="1"/>
</dbReference>
<reference evidence="7" key="1">
    <citation type="submission" date="2022-11" db="EMBL/GenBank/DDBJ databases">
        <title>Biodiversity and phylogenetic relationships of bacteria.</title>
        <authorList>
            <person name="Machado R.A.R."/>
            <person name="Bhat A."/>
            <person name="Loulou A."/>
            <person name="Kallel S."/>
        </authorList>
    </citation>
    <scope>NUCLEOTIDE SEQUENCE</scope>
    <source>
        <strain evidence="7">K-TC2</strain>
    </source>
</reference>
<evidence type="ECO:0000256" key="2">
    <source>
        <dbReference type="ARBA" id="ARBA00022630"/>
    </source>
</evidence>
<organism evidence="7 8">
    <name type="scientific">Kaistia nematophila</name>
    <dbReference type="NCBI Taxonomy" id="2994654"/>
    <lineage>
        <taxon>Bacteria</taxon>
        <taxon>Pseudomonadati</taxon>
        <taxon>Pseudomonadota</taxon>
        <taxon>Alphaproteobacteria</taxon>
        <taxon>Hyphomicrobiales</taxon>
        <taxon>Kaistiaceae</taxon>
        <taxon>Kaistia</taxon>
    </lineage>
</organism>
<keyword evidence="3" id="KW-0274">FAD</keyword>
<dbReference type="InterPro" id="IPR036188">
    <property type="entry name" value="FAD/NAD-bd_sf"/>
</dbReference>
<dbReference type="EMBL" id="JAPKNK010000003">
    <property type="protein sequence ID" value="MCX5569505.1"/>
    <property type="molecule type" value="Genomic_DNA"/>
</dbReference>
<dbReference type="AlphaFoldDB" id="A0A9X3E0U9"/>
<comment type="cofactor">
    <cofactor evidence="1">
        <name>FAD</name>
        <dbReference type="ChEBI" id="CHEBI:57692"/>
    </cofactor>
</comment>
<dbReference type="PANTHER" id="PTHR43557:SF2">
    <property type="entry name" value="RIESKE DOMAIN-CONTAINING PROTEIN-RELATED"/>
    <property type="match status" value="1"/>
</dbReference>
<dbReference type="GO" id="GO:0016651">
    <property type="term" value="F:oxidoreductase activity, acting on NAD(P)H"/>
    <property type="evidence" value="ECO:0007669"/>
    <property type="project" value="TreeGrafter"/>
</dbReference>
<feature type="domain" description="Reductase C-terminal" evidence="6">
    <location>
        <begin position="319"/>
        <end position="403"/>
    </location>
</feature>
<dbReference type="InterPro" id="IPR023753">
    <property type="entry name" value="FAD/NAD-binding_dom"/>
</dbReference>
<evidence type="ECO:0000256" key="3">
    <source>
        <dbReference type="ARBA" id="ARBA00022827"/>
    </source>
</evidence>
<evidence type="ECO:0000256" key="1">
    <source>
        <dbReference type="ARBA" id="ARBA00001974"/>
    </source>
</evidence>
<dbReference type="PRINTS" id="PR00411">
    <property type="entry name" value="PNDRDTASEI"/>
</dbReference>
<dbReference type="SUPFAM" id="SSF51905">
    <property type="entry name" value="FAD/NAD(P)-binding domain"/>
    <property type="match status" value="1"/>
</dbReference>
<keyword evidence="4" id="KW-0560">Oxidoreductase</keyword>
<dbReference type="Proteomes" id="UP001144805">
    <property type="component" value="Unassembled WGS sequence"/>
</dbReference>
<dbReference type="Gene3D" id="3.50.50.60">
    <property type="entry name" value="FAD/NAD(P)-binding domain"/>
    <property type="match status" value="2"/>
</dbReference>
<dbReference type="InterPro" id="IPR028202">
    <property type="entry name" value="Reductase_C"/>
</dbReference>
<dbReference type="PRINTS" id="PR00368">
    <property type="entry name" value="FADPNR"/>
</dbReference>
<sequence>MTKNIVIIGGGHAGAQAAASLRSDGFDGKVTLVSAEREIPYHRPPLSKGFIKAEGDELQELRPAAFYEKNAVDLVLGSEVTAIDRDAGLVRLGADSLPFDGLVLATGARVRVPPVPGIELENIFLLRTAEDARRLKERFALAKDVVVVGGGFIGLELAATARLLGKTVTVLEAAPRLMGRVVAPAISSYFLDLHRAMGTTIRLETPVHGILGENGHAVAVETLTGERIPADTVIVGVGVVPNVELAEAAGLHVANGIVVDEAMRTSDPRIVAAGDAVSFHHWALGRPVRLESVQNAVDQAKTGVAALLGKVEPYRAVPWFWSDQGDAKLQMVGLSNDADSSVLRGRPDDGSFSVFHYQGDRLVAIDSVNRAADHMLGRRMLGSGFQLDKQVAADEGVDLKKLVLAAG</sequence>
<dbReference type="Pfam" id="PF14759">
    <property type="entry name" value="Reductase_C"/>
    <property type="match status" value="1"/>
</dbReference>
<dbReference type="Gene3D" id="3.30.390.30">
    <property type="match status" value="1"/>
</dbReference>
<evidence type="ECO:0000256" key="4">
    <source>
        <dbReference type="ARBA" id="ARBA00023002"/>
    </source>
</evidence>
<dbReference type="InterPro" id="IPR050446">
    <property type="entry name" value="FAD-oxidoreductase/Apoptosis"/>
</dbReference>
<evidence type="ECO:0000259" key="5">
    <source>
        <dbReference type="Pfam" id="PF07992"/>
    </source>
</evidence>
<proteinExistence type="predicted"/>
<evidence type="ECO:0000259" key="6">
    <source>
        <dbReference type="Pfam" id="PF14759"/>
    </source>
</evidence>
<comment type="caution">
    <text evidence="7">The sequence shown here is derived from an EMBL/GenBank/DDBJ whole genome shotgun (WGS) entry which is preliminary data.</text>
</comment>
<dbReference type="RefSeq" id="WP_266338470.1">
    <property type="nucleotide sequence ID" value="NZ_JAPKNK010000003.1"/>
</dbReference>
<dbReference type="GO" id="GO:0005737">
    <property type="term" value="C:cytoplasm"/>
    <property type="evidence" value="ECO:0007669"/>
    <property type="project" value="TreeGrafter"/>
</dbReference>
<keyword evidence="8" id="KW-1185">Reference proteome</keyword>
<gene>
    <name evidence="7" type="ORF">OSH07_09915</name>
</gene>
<name>A0A9X3E0U9_9HYPH</name>
<feature type="domain" description="FAD/NAD(P)-binding" evidence="5">
    <location>
        <begin position="4"/>
        <end position="300"/>
    </location>
</feature>
<evidence type="ECO:0000313" key="8">
    <source>
        <dbReference type="Proteomes" id="UP001144805"/>
    </source>
</evidence>
<dbReference type="InterPro" id="IPR016156">
    <property type="entry name" value="FAD/NAD-linked_Rdtase_dimer_sf"/>
</dbReference>
<dbReference type="PANTHER" id="PTHR43557">
    <property type="entry name" value="APOPTOSIS-INDUCING FACTOR 1"/>
    <property type="match status" value="1"/>
</dbReference>
<keyword evidence="2" id="KW-0285">Flavoprotein</keyword>
<protein>
    <submittedName>
        <fullName evidence="7">FAD-dependent oxidoreductase</fullName>
    </submittedName>
</protein>
<accession>A0A9X3E0U9</accession>